<dbReference type="PIRSF" id="PIRSF016838">
    <property type="entry name" value="PafC"/>
    <property type="match status" value="1"/>
</dbReference>
<sequence length="306" mass="33945">MHKPTQTPLSRTARLLDLVPYVASHQGIEIAVLAQNFNVTENQMISDLTTLWMCGLPGYTHLELMDLSFDSGFVTIHNAETLSNPRSLNNEETIALLLGLDLVIKSLPTERTDLKERAVALVEKLSSKSAIPAKLTASPSAAGSVRALIESALSKDGWVEITYHSSYSDTVSTRLVHPLELRNEGGHEYLWAMCHSARSLRIFRLDRIQKLTPSPPPETPLHAVENAVHKSAYTIKVHAKPRAAVERFSLNPDSLSGESEIFSFSHEWVRRSILASSGNVELLGPSELRNEIVLSAQEILDRYKPH</sequence>
<dbReference type="PANTHER" id="PTHR34580">
    <property type="match status" value="1"/>
</dbReference>
<dbReference type="AlphaFoldDB" id="A0A6J7W0M3"/>
<reference evidence="3" key="1">
    <citation type="submission" date="2020-05" db="EMBL/GenBank/DDBJ databases">
        <authorList>
            <person name="Chiriac C."/>
            <person name="Salcher M."/>
            <person name="Ghai R."/>
            <person name="Kavagutti S V."/>
        </authorList>
    </citation>
    <scope>NUCLEOTIDE SEQUENCE</scope>
</reference>
<evidence type="ECO:0000313" key="3">
    <source>
        <dbReference type="EMBL" id="CAB5122510.1"/>
    </source>
</evidence>
<dbReference type="InterPro" id="IPR051534">
    <property type="entry name" value="CBASS_pafABC_assoc_protein"/>
</dbReference>
<feature type="domain" description="WYL" evidence="1">
    <location>
        <begin position="147"/>
        <end position="212"/>
    </location>
</feature>
<dbReference type="PANTHER" id="PTHR34580:SF1">
    <property type="entry name" value="PROTEIN PAFC"/>
    <property type="match status" value="1"/>
</dbReference>
<dbReference type="Pfam" id="PF13280">
    <property type="entry name" value="WYL"/>
    <property type="match status" value="1"/>
</dbReference>
<dbReference type="InterPro" id="IPR028349">
    <property type="entry name" value="PafC-like"/>
</dbReference>
<name>A0A6J7W0M3_9ZZZZ</name>
<protein>
    <submittedName>
        <fullName evidence="3">Unannotated protein</fullName>
    </submittedName>
</protein>
<dbReference type="EMBL" id="CAFBRV010000147">
    <property type="protein sequence ID" value="CAB5122510.1"/>
    <property type="molecule type" value="Genomic_DNA"/>
</dbReference>
<dbReference type="PROSITE" id="PS52050">
    <property type="entry name" value="WYL"/>
    <property type="match status" value="1"/>
</dbReference>
<gene>
    <name evidence="3" type="ORF">UFOPK4410_01126</name>
</gene>
<evidence type="ECO:0000259" key="2">
    <source>
        <dbReference type="Pfam" id="PF19187"/>
    </source>
</evidence>
<evidence type="ECO:0000259" key="1">
    <source>
        <dbReference type="Pfam" id="PF13280"/>
    </source>
</evidence>
<dbReference type="Pfam" id="PF19187">
    <property type="entry name" value="HTH_PafC"/>
    <property type="match status" value="1"/>
</dbReference>
<feature type="domain" description="PafC HTH" evidence="2">
    <location>
        <begin position="11"/>
        <end position="125"/>
    </location>
</feature>
<accession>A0A6J7W0M3</accession>
<dbReference type="InterPro" id="IPR026881">
    <property type="entry name" value="WYL_dom"/>
</dbReference>
<dbReference type="InterPro" id="IPR043839">
    <property type="entry name" value="PafC_HTH"/>
</dbReference>
<proteinExistence type="predicted"/>
<organism evidence="3">
    <name type="scientific">freshwater metagenome</name>
    <dbReference type="NCBI Taxonomy" id="449393"/>
    <lineage>
        <taxon>unclassified sequences</taxon>
        <taxon>metagenomes</taxon>
        <taxon>ecological metagenomes</taxon>
    </lineage>
</organism>